<dbReference type="InterPro" id="IPR003661">
    <property type="entry name" value="HisK_dim/P_dom"/>
</dbReference>
<dbReference type="EMBL" id="CP053564">
    <property type="protein sequence ID" value="QJY44560.1"/>
    <property type="molecule type" value="Genomic_DNA"/>
</dbReference>
<comment type="catalytic activity">
    <reaction evidence="1">
        <text>ATP + protein L-histidine = ADP + protein N-phospho-L-histidine.</text>
        <dbReference type="EC" id="2.7.13.3"/>
    </reaction>
</comment>
<evidence type="ECO:0000256" key="17">
    <source>
        <dbReference type="ARBA" id="ARBA00023012"/>
    </source>
</evidence>
<dbReference type="PANTHER" id="PTHR44936:SF9">
    <property type="entry name" value="SENSOR PROTEIN CREC"/>
    <property type="match status" value="1"/>
</dbReference>
<evidence type="ECO:0000313" key="26">
    <source>
        <dbReference type="EMBL" id="QJY44560.1"/>
    </source>
</evidence>
<evidence type="ECO:0000259" key="24">
    <source>
        <dbReference type="PROSITE" id="PS50109"/>
    </source>
</evidence>
<dbReference type="Gene3D" id="1.10.287.130">
    <property type="match status" value="1"/>
</dbReference>
<keyword evidence="9 23" id="KW-0812">Transmembrane</keyword>
<dbReference type="Pfam" id="PF00672">
    <property type="entry name" value="HAMP"/>
    <property type="match status" value="1"/>
</dbReference>
<evidence type="ECO:0000256" key="12">
    <source>
        <dbReference type="ARBA" id="ARBA00022801"/>
    </source>
</evidence>
<keyword evidence="12" id="KW-0378">Hydrolase</keyword>
<keyword evidence="6" id="KW-1003">Cell membrane</keyword>
<dbReference type="GO" id="GO:0005886">
    <property type="term" value="C:plasma membrane"/>
    <property type="evidence" value="ECO:0007669"/>
    <property type="project" value="UniProtKB-SubCell"/>
</dbReference>
<keyword evidence="15" id="KW-0904">Protein phosphatase</keyword>
<evidence type="ECO:0000256" key="9">
    <source>
        <dbReference type="ARBA" id="ARBA00022692"/>
    </source>
</evidence>
<keyword evidence="27" id="KW-1185">Reference proteome</keyword>
<dbReference type="Gene3D" id="3.30.565.10">
    <property type="entry name" value="Histidine kinase-like ATPase, C-terminal domain"/>
    <property type="match status" value="1"/>
</dbReference>
<dbReference type="GO" id="GO:0000155">
    <property type="term" value="F:phosphorelay sensor kinase activity"/>
    <property type="evidence" value="ECO:0007669"/>
    <property type="project" value="InterPro"/>
</dbReference>
<reference evidence="26 27" key="1">
    <citation type="submission" date="2020-05" db="EMBL/GenBank/DDBJ databases">
        <authorList>
            <person name="Mo P."/>
        </authorList>
    </citation>
    <scope>NUCLEOTIDE SEQUENCE [LARGE SCALE GENOMIC DNA]</scope>
    <source>
        <strain evidence="26 27">Gen01</strain>
    </source>
</reference>
<dbReference type="Pfam" id="PF00512">
    <property type="entry name" value="HisKA"/>
    <property type="match status" value="1"/>
</dbReference>
<dbReference type="InterPro" id="IPR003594">
    <property type="entry name" value="HATPase_dom"/>
</dbReference>
<evidence type="ECO:0000256" key="8">
    <source>
        <dbReference type="ARBA" id="ARBA00022679"/>
    </source>
</evidence>
<evidence type="ECO:0000256" key="21">
    <source>
        <dbReference type="ARBA" id="ARBA00040454"/>
    </source>
</evidence>
<comment type="cofactor">
    <cofactor evidence="2">
        <name>Mn(2+)</name>
        <dbReference type="ChEBI" id="CHEBI:29035"/>
    </cofactor>
</comment>
<dbReference type="PROSITE" id="PS50885">
    <property type="entry name" value="HAMP"/>
    <property type="match status" value="1"/>
</dbReference>
<evidence type="ECO:0000256" key="3">
    <source>
        <dbReference type="ARBA" id="ARBA00001946"/>
    </source>
</evidence>
<keyword evidence="18" id="KW-0346">Stress response</keyword>
<keyword evidence="13" id="KW-0067">ATP-binding</keyword>
<name>A0A6M6JBV3_9PSEU</name>
<dbReference type="SUPFAM" id="SSF47384">
    <property type="entry name" value="Homodimeric domain of signal transducing histidine kinase"/>
    <property type="match status" value="1"/>
</dbReference>
<dbReference type="AlphaFoldDB" id="A0A6M6JBV3"/>
<evidence type="ECO:0000256" key="10">
    <source>
        <dbReference type="ARBA" id="ARBA00022741"/>
    </source>
</evidence>
<dbReference type="InterPro" id="IPR004358">
    <property type="entry name" value="Sig_transdc_His_kin-like_C"/>
</dbReference>
<dbReference type="PROSITE" id="PS50109">
    <property type="entry name" value="HIS_KIN"/>
    <property type="match status" value="1"/>
</dbReference>
<dbReference type="KEGG" id="pbro:HOP40_00845"/>
<dbReference type="GO" id="GO:0005524">
    <property type="term" value="F:ATP binding"/>
    <property type="evidence" value="ECO:0007669"/>
    <property type="project" value="UniProtKB-KW"/>
</dbReference>
<evidence type="ECO:0000256" key="2">
    <source>
        <dbReference type="ARBA" id="ARBA00001936"/>
    </source>
</evidence>
<dbReference type="Gene3D" id="6.10.340.10">
    <property type="match status" value="1"/>
</dbReference>
<gene>
    <name evidence="26" type="ORF">HOP40_00845</name>
</gene>
<evidence type="ECO:0000256" key="16">
    <source>
        <dbReference type="ARBA" id="ARBA00022989"/>
    </source>
</evidence>
<proteinExistence type="predicted"/>
<evidence type="ECO:0000256" key="11">
    <source>
        <dbReference type="ARBA" id="ARBA00022777"/>
    </source>
</evidence>
<dbReference type="SMART" id="SM00387">
    <property type="entry name" value="HATPase_c"/>
    <property type="match status" value="1"/>
</dbReference>
<evidence type="ECO:0000313" key="27">
    <source>
        <dbReference type="Proteomes" id="UP000505377"/>
    </source>
</evidence>
<dbReference type="Pfam" id="PF02518">
    <property type="entry name" value="HATPase_c"/>
    <property type="match status" value="1"/>
</dbReference>
<protein>
    <recommendedName>
        <fullName evidence="21">Signal transduction histidine-protein kinase/phosphatase MprB</fullName>
        <ecNumber evidence="5">2.7.13.3</ecNumber>
    </recommendedName>
    <alternativeName>
        <fullName evidence="22">Mycobacterial persistence regulator B</fullName>
    </alternativeName>
</protein>
<accession>A0A6M6JBV3</accession>
<keyword evidence="17" id="KW-0902">Two-component regulatory system</keyword>
<comment type="cofactor">
    <cofactor evidence="3">
        <name>Mg(2+)</name>
        <dbReference type="ChEBI" id="CHEBI:18420"/>
    </cofactor>
</comment>
<dbReference type="SUPFAM" id="SSF55874">
    <property type="entry name" value="ATPase domain of HSP90 chaperone/DNA topoisomerase II/histidine kinase"/>
    <property type="match status" value="1"/>
</dbReference>
<sequence length="433" mass="43879">MRHRIVGLAVVAALLTIALFGGPLAAVMAMYMLNAEHSELDKATDTLALSLTAEFARGEPPAALPPVDGVTFTLYDAVGARLVGDGPAVADGPVGDVLAGEGIVDGDGAGVFLVVVPLYDGDRVVGALRGAAPQAPTYLRIALALALMAAGGLVAVGAVWLVSRRLAARLARPLEDLAAAARTVGAGDFTASAPTSRIPEIDEVGTALNGAAARIGGLVARERAFSADASHQLRTPLAGLRLGLEAALDTPGQNLHTVVVTAMAGADRLERTIDDLLSLTRDTDRPGEALDLGALLDGVRREWTGPLAAAGRSLLVTVPADPPVAAASTAALRQVLGVLLDNAVRHGGGAVTVTVRDAGDALAVDVTDGGPGVTGSEQELFTRRSEAADGHGIGLALARSLAEAEGGRLLLAGRRPARFSVLVPLAPVPARTP</sequence>
<dbReference type="EC" id="2.7.13.3" evidence="5"/>
<keyword evidence="16 23" id="KW-1133">Transmembrane helix</keyword>
<dbReference type="InterPro" id="IPR003660">
    <property type="entry name" value="HAMP_dom"/>
</dbReference>
<dbReference type="SMART" id="SM00388">
    <property type="entry name" value="HisKA"/>
    <property type="match status" value="1"/>
</dbReference>
<organism evidence="26 27">
    <name type="scientific">Pseudonocardia broussonetiae</name>
    <dbReference type="NCBI Taxonomy" id="2736640"/>
    <lineage>
        <taxon>Bacteria</taxon>
        <taxon>Bacillati</taxon>
        <taxon>Actinomycetota</taxon>
        <taxon>Actinomycetes</taxon>
        <taxon>Pseudonocardiales</taxon>
        <taxon>Pseudonocardiaceae</taxon>
        <taxon>Pseudonocardia</taxon>
    </lineage>
</organism>
<dbReference type="PRINTS" id="PR00344">
    <property type="entry name" value="BCTRLSENSOR"/>
</dbReference>
<evidence type="ECO:0000256" key="23">
    <source>
        <dbReference type="SAM" id="Phobius"/>
    </source>
</evidence>
<keyword evidence="8" id="KW-0808">Transferase</keyword>
<dbReference type="CDD" id="cd06225">
    <property type="entry name" value="HAMP"/>
    <property type="match status" value="1"/>
</dbReference>
<keyword evidence="7" id="KW-0597">Phosphoprotein</keyword>
<evidence type="ECO:0000256" key="18">
    <source>
        <dbReference type="ARBA" id="ARBA00023016"/>
    </source>
</evidence>
<evidence type="ECO:0000256" key="15">
    <source>
        <dbReference type="ARBA" id="ARBA00022912"/>
    </source>
</evidence>
<evidence type="ECO:0000256" key="7">
    <source>
        <dbReference type="ARBA" id="ARBA00022553"/>
    </source>
</evidence>
<evidence type="ECO:0000256" key="6">
    <source>
        <dbReference type="ARBA" id="ARBA00022475"/>
    </source>
</evidence>
<evidence type="ECO:0000256" key="13">
    <source>
        <dbReference type="ARBA" id="ARBA00022840"/>
    </source>
</evidence>
<dbReference type="InterPro" id="IPR036890">
    <property type="entry name" value="HATPase_C_sf"/>
</dbReference>
<evidence type="ECO:0000256" key="22">
    <source>
        <dbReference type="ARBA" id="ARBA00041776"/>
    </source>
</evidence>
<evidence type="ECO:0000256" key="5">
    <source>
        <dbReference type="ARBA" id="ARBA00012438"/>
    </source>
</evidence>
<dbReference type="InterPro" id="IPR036097">
    <property type="entry name" value="HisK_dim/P_sf"/>
</dbReference>
<feature type="domain" description="Histidine kinase" evidence="24">
    <location>
        <begin position="228"/>
        <end position="427"/>
    </location>
</feature>
<evidence type="ECO:0000256" key="20">
    <source>
        <dbReference type="ARBA" id="ARBA00023211"/>
    </source>
</evidence>
<evidence type="ECO:0000256" key="14">
    <source>
        <dbReference type="ARBA" id="ARBA00022842"/>
    </source>
</evidence>
<feature type="domain" description="HAMP" evidence="25">
    <location>
        <begin position="168"/>
        <end position="220"/>
    </location>
</feature>
<feature type="transmembrane region" description="Helical" evidence="23">
    <location>
        <begin position="138"/>
        <end position="162"/>
    </location>
</feature>
<dbReference type="CDD" id="cd00082">
    <property type="entry name" value="HisKA"/>
    <property type="match status" value="1"/>
</dbReference>
<dbReference type="Proteomes" id="UP000505377">
    <property type="component" value="Chromosome"/>
</dbReference>
<dbReference type="PANTHER" id="PTHR44936">
    <property type="entry name" value="SENSOR PROTEIN CREC"/>
    <property type="match status" value="1"/>
</dbReference>
<evidence type="ECO:0000256" key="1">
    <source>
        <dbReference type="ARBA" id="ARBA00000085"/>
    </source>
</evidence>
<keyword evidence="10" id="KW-0547">Nucleotide-binding</keyword>
<dbReference type="SMART" id="SM00304">
    <property type="entry name" value="HAMP"/>
    <property type="match status" value="1"/>
</dbReference>
<keyword evidence="19" id="KW-0843">Virulence</keyword>
<comment type="subcellular location">
    <subcellularLocation>
        <location evidence="4">Cell membrane</location>
        <topology evidence="4">Multi-pass membrane protein</topology>
    </subcellularLocation>
</comment>
<keyword evidence="20" id="KW-0464">Manganese</keyword>
<dbReference type="RefSeq" id="WP_172153935.1">
    <property type="nucleotide sequence ID" value="NZ_CP053564.1"/>
</dbReference>
<dbReference type="InterPro" id="IPR050980">
    <property type="entry name" value="2C_sensor_his_kinase"/>
</dbReference>
<evidence type="ECO:0000256" key="4">
    <source>
        <dbReference type="ARBA" id="ARBA00004651"/>
    </source>
</evidence>
<evidence type="ECO:0000256" key="19">
    <source>
        <dbReference type="ARBA" id="ARBA00023026"/>
    </source>
</evidence>
<keyword evidence="11 26" id="KW-0418">Kinase</keyword>
<keyword evidence="14" id="KW-0460">Magnesium</keyword>
<dbReference type="InterPro" id="IPR005467">
    <property type="entry name" value="His_kinase_dom"/>
</dbReference>
<evidence type="ECO:0000259" key="25">
    <source>
        <dbReference type="PROSITE" id="PS50885"/>
    </source>
</evidence>
<keyword evidence="23" id="KW-0472">Membrane</keyword>
<dbReference type="GO" id="GO:0004721">
    <property type="term" value="F:phosphoprotein phosphatase activity"/>
    <property type="evidence" value="ECO:0007669"/>
    <property type="project" value="UniProtKB-KW"/>
</dbReference>